<dbReference type="GO" id="GO:0032259">
    <property type="term" value="P:methylation"/>
    <property type="evidence" value="ECO:0007669"/>
    <property type="project" value="UniProtKB-KW"/>
</dbReference>
<feature type="region of interest" description="Disordered" evidence="4">
    <location>
        <begin position="1"/>
        <end position="23"/>
    </location>
</feature>
<evidence type="ECO:0000256" key="4">
    <source>
        <dbReference type="SAM" id="MobiDB-lite"/>
    </source>
</evidence>
<dbReference type="GO" id="GO:0102208">
    <property type="term" value="F:2-polyprenyl-6-hydroxyphenol methylase activity"/>
    <property type="evidence" value="ECO:0007669"/>
    <property type="project" value="UniProtKB-EC"/>
</dbReference>
<proteinExistence type="predicted"/>
<keyword evidence="2 6" id="KW-0808">Transferase</keyword>
<dbReference type="SUPFAM" id="SSF53335">
    <property type="entry name" value="S-adenosyl-L-methionine-dependent methyltransferases"/>
    <property type="match status" value="1"/>
</dbReference>
<evidence type="ECO:0000313" key="7">
    <source>
        <dbReference type="Proteomes" id="UP001597182"/>
    </source>
</evidence>
<dbReference type="InterPro" id="IPR041698">
    <property type="entry name" value="Methyltransf_25"/>
</dbReference>
<feature type="domain" description="Methyltransferase" evidence="5">
    <location>
        <begin position="41"/>
        <end position="129"/>
    </location>
</feature>
<keyword evidence="3" id="KW-0949">S-adenosyl-L-methionine</keyword>
<reference evidence="7" key="1">
    <citation type="journal article" date="2019" name="Int. J. Syst. Evol. Microbiol.">
        <title>The Global Catalogue of Microorganisms (GCM) 10K type strain sequencing project: providing services to taxonomists for standard genome sequencing and annotation.</title>
        <authorList>
            <consortium name="The Broad Institute Genomics Platform"/>
            <consortium name="The Broad Institute Genome Sequencing Center for Infectious Disease"/>
            <person name="Wu L."/>
            <person name="Ma J."/>
        </authorList>
    </citation>
    <scope>NUCLEOTIDE SEQUENCE [LARGE SCALE GENOMIC DNA]</scope>
    <source>
        <strain evidence="7">CCUG 49018</strain>
    </source>
</reference>
<gene>
    <name evidence="6" type="ORF">ACFQ34_23510</name>
</gene>
<evidence type="ECO:0000313" key="6">
    <source>
        <dbReference type="EMBL" id="MFD1236270.1"/>
    </source>
</evidence>
<dbReference type="Gene3D" id="3.40.50.150">
    <property type="entry name" value="Vaccinia Virus protein VP39"/>
    <property type="match status" value="1"/>
</dbReference>
<dbReference type="Proteomes" id="UP001597182">
    <property type="component" value="Unassembled WGS sequence"/>
</dbReference>
<dbReference type="EC" id="2.1.1.64" evidence="6"/>
<dbReference type="InterPro" id="IPR029063">
    <property type="entry name" value="SAM-dependent_MTases_sf"/>
</dbReference>
<evidence type="ECO:0000256" key="3">
    <source>
        <dbReference type="ARBA" id="ARBA00022691"/>
    </source>
</evidence>
<dbReference type="PANTHER" id="PTHR43464:SF19">
    <property type="entry name" value="UBIQUINONE BIOSYNTHESIS O-METHYLTRANSFERASE, MITOCHONDRIAL"/>
    <property type="match status" value="1"/>
</dbReference>
<dbReference type="EC" id="2.1.1.222" evidence="6"/>
<comment type="caution">
    <text evidence="6">The sequence shown here is derived from an EMBL/GenBank/DDBJ whole genome shotgun (WGS) entry which is preliminary data.</text>
</comment>
<organism evidence="6 7">
    <name type="scientific">Pseudonocardia benzenivorans</name>
    <dbReference type="NCBI Taxonomy" id="228005"/>
    <lineage>
        <taxon>Bacteria</taxon>
        <taxon>Bacillati</taxon>
        <taxon>Actinomycetota</taxon>
        <taxon>Actinomycetes</taxon>
        <taxon>Pseudonocardiales</taxon>
        <taxon>Pseudonocardiaceae</taxon>
        <taxon>Pseudonocardia</taxon>
    </lineage>
</organism>
<evidence type="ECO:0000259" key="5">
    <source>
        <dbReference type="Pfam" id="PF13649"/>
    </source>
</evidence>
<accession>A0ABW3VPJ3</accession>
<keyword evidence="1 6" id="KW-0489">Methyltransferase</keyword>
<dbReference type="PANTHER" id="PTHR43464">
    <property type="entry name" value="METHYLTRANSFERASE"/>
    <property type="match status" value="1"/>
</dbReference>
<evidence type="ECO:0000256" key="2">
    <source>
        <dbReference type="ARBA" id="ARBA00022679"/>
    </source>
</evidence>
<keyword evidence="7" id="KW-1185">Reference proteome</keyword>
<dbReference type="CDD" id="cd02440">
    <property type="entry name" value="AdoMet_MTases"/>
    <property type="match status" value="1"/>
</dbReference>
<dbReference type="EMBL" id="JBHTMB010000215">
    <property type="protein sequence ID" value="MFD1236270.1"/>
    <property type="molecule type" value="Genomic_DNA"/>
</dbReference>
<protein>
    <submittedName>
        <fullName evidence="6">Class I SAM-dependent methyltransferase</fullName>
        <ecNumber evidence="6">2.1.1.222</ecNumber>
        <ecNumber evidence="6">2.1.1.64</ecNumber>
    </submittedName>
</protein>
<dbReference type="RefSeq" id="WP_346093879.1">
    <property type="nucleotide sequence ID" value="NZ_BAABKS010000082.1"/>
</dbReference>
<name>A0ABW3VPJ3_9PSEU</name>
<evidence type="ECO:0000256" key="1">
    <source>
        <dbReference type="ARBA" id="ARBA00022603"/>
    </source>
</evidence>
<sequence length="197" mass="20203">MAVTDRERWDARHAVAGAGQPAPPDALRGREDLLPAGGRALDVACGRGSVAVWLAARGFVVDAVDVSPVALAAGAALAAAQDVEVAWHVADLDAGLPAACTGPYDLVVCQRFRDPRLYPAFARLLAEGGLLVLTVLSEVDDEPGPFRAGPGELAAAFPGLDVLTHEERDGAATLLARRREVTPGAVPGSPPAPPAPS</sequence>
<feature type="compositionally biased region" description="Basic and acidic residues" evidence="4">
    <location>
        <begin position="1"/>
        <end position="13"/>
    </location>
</feature>
<dbReference type="Pfam" id="PF13649">
    <property type="entry name" value="Methyltransf_25"/>
    <property type="match status" value="1"/>
</dbReference>
<dbReference type="GO" id="GO:0061542">
    <property type="term" value="F:3-demethylubiquinol 3-O-methyltransferase activity"/>
    <property type="evidence" value="ECO:0007669"/>
    <property type="project" value="UniProtKB-EC"/>
</dbReference>